<dbReference type="Proteomes" id="UP000017836">
    <property type="component" value="Unassembled WGS sequence"/>
</dbReference>
<dbReference type="EMBL" id="KI394342">
    <property type="protein sequence ID" value="ERN03683.1"/>
    <property type="molecule type" value="Genomic_DNA"/>
</dbReference>
<gene>
    <name evidence="2" type="ORF">AMTR_s00144p00094560</name>
</gene>
<dbReference type="InterPro" id="IPR018930">
    <property type="entry name" value="LEA-18"/>
</dbReference>
<feature type="compositionally biased region" description="Basic and acidic residues" evidence="1">
    <location>
        <begin position="9"/>
        <end position="18"/>
    </location>
</feature>
<feature type="region of interest" description="Disordered" evidence="1">
    <location>
        <begin position="1"/>
        <end position="119"/>
    </location>
</feature>
<keyword evidence="3" id="KW-1185">Reference proteome</keyword>
<name>W1P6Z6_AMBTC</name>
<dbReference type="AlphaFoldDB" id="W1P6Z6"/>
<feature type="compositionally biased region" description="Gly residues" evidence="1">
    <location>
        <begin position="45"/>
        <end position="57"/>
    </location>
</feature>
<accession>W1P6Z6</accession>
<proteinExistence type="predicted"/>
<reference evidence="2" key="1">
    <citation type="submission" date="2013-08" db="EMBL/GenBank/DDBJ databases">
        <authorList>
            <person name="Albert V.A."/>
            <person name="Barbazuk W.B."/>
            <person name="Chamala S."/>
            <person name="Chanderbali A.S."/>
            <person name="dePamphilis C.W."/>
            <person name="Der J.P."/>
            <person name="Estill J.C."/>
            <person name="Leebens-Mack J."/>
            <person name="Ma H."/>
            <person name="Palmer J.D."/>
            <person name="Rounsley S."/>
            <person name="Sankoff D."/>
            <person name="Schuster S.C."/>
            <person name="Soltis D.E."/>
            <person name="Soltis P.S."/>
            <person name="Wessler S.R."/>
            <person name="Wing R.A."/>
        </authorList>
    </citation>
    <scope>NUCLEOTIDE SEQUENCE</scope>
    <source>
        <tissue evidence="2">Leaf</tissue>
    </source>
</reference>
<dbReference type="Pfam" id="PF10714">
    <property type="entry name" value="LEA_6"/>
    <property type="match status" value="1"/>
</dbReference>
<protein>
    <submittedName>
        <fullName evidence="2">Uncharacterized protein</fullName>
    </submittedName>
</protein>
<dbReference type="Gramene" id="ERN03683">
    <property type="protein sequence ID" value="ERN03683"/>
    <property type="gene ID" value="AMTR_s00144p00094560"/>
</dbReference>
<evidence type="ECO:0000256" key="1">
    <source>
        <dbReference type="SAM" id="MobiDB-lite"/>
    </source>
</evidence>
<evidence type="ECO:0000313" key="3">
    <source>
        <dbReference type="Proteomes" id="UP000017836"/>
    </source>
</evidence>
<organism evidence="2 3">
    <name type="scientific">Amborella trichopoda</name>
    <dbReference type="NCBI Taxonomy" id="13333"/>
    <lineage>
        <taxon>Eukaryota</taxon>
        <taxon>Viridiplantae</taxon>
        <taxon>Streptophyta</taxon>
        <taxon>Embryophyta</taxon>
        <taxon>Tracheophyta</taxon>
        <taxon>Spermatophyta</taxon>
        <taxon>Magnoliopsida</taxon>
        <taxon>Amborellales</taxon>
        <taxon>Amborellaceae</taxon>
        <taxon>Amborella</taxon>
    </lineage>
</organism>
<feature type="compositionally biased region" description="Polar residues" evidence="1">
    <location>
        <begin position="107"/>
        <end position="119"/>
    </location>
</feature>
<evidence type="ECO:0000313" key="2">
    <source>
        <dbReference type="EMBL" id="ERN03683.1"/>
    </source>
</evidence>
<dbReference type="HOGENOM" id="CLU_2064670_0_0_1"/>
<sequence>MSSNVEQPKLMRTDEQERSGPMANWASGPANPGVGGQQAMCGEANRGGGQHVSGGDGRQPTEGLPLESSPYVKHSNLEDYKRHGYGTDGQHLEPVNNQRGRGATDGPTLSGQWPQSSSG</sequence>